<evidence type="ECO:0000313" key="3">
    <source>
        <dbReference type="Proteomes" id="UP000649617"/>
    </source>
</evidence>
<organism evidence="2 3">
    <name type="scientific">Symbiodinium pilosum</name>
    <name type="common">Dinoflagellate</name>
    <dbReference type="NCBI Taxonomy" id="2952"/>
    <lineage>
        <taxon>Eukaryota</taxon>
        <taxon>Sar</taxon>
        <taxon>Alveolata</taxon>
        <taxon>Dinophyceae</taxon>
        <taxon>Suessiales</taxon>
        <taxon>Symbiodiniaceae</taxon>
        <taxon>Symbiodinium</taxon>
    </lineage>
</organism>
<reference evidence="2" key="1">
    <citation type="submission" date="2021-02" db="EMBL/GenBank/DDBJ databases">
        <authorList>
            <person name="Dougan E. K."/>
            <person name="Rhodes N."/>
            <person name="Thang M."/>
            <person name="Chan C."/>
        </authorList>
    </citation>
    <scope>NUCLEOTIDE SEQUENCE</scope>
</reference>
<feature type="region of interest" description="Disordered" evidence="1">
    <location>
        <begin position="169"/>
        <end position="202"/>
    </location>
</feature>
<feature type="region of interest" description="Disordered" evidence="1">
    <location>
        <begin position="218"/>
        <end position="251"/>
    </location>
</feature>
<gene>
    <name evidence="2" type="ORF">SPIL2461_LOCUS8366</name>
</gene>
<accession>A0A812PQM6</accession>
<keyword evidence="3" id="KW-1185">Reference proteome</keyword>
<comment type="caution">
    <text evidence="2">The sequence shown here is derived from an EMBL/GenBank/DDBJ whole genome shotgun (WGS) entry which is preliminary data.</text>
</comment>
<sequence>MDGQRHHLVGIRDFTDVPVLSKDAADPESDRTVQACSPVDGLDFDDDSASMVSGVEDVVRHKQAFLEIDMASMRVIAASAPVDESVGLELSELFPAAHTIHLLQRLQHEAIALAGKGEPLRGNTFNFQDLPVCFGAGKAAQITGNMQILKTSQGPSNVLLLFDEPRFHSTKRRRSISPTKSKTGTPARPRSGSAGTFGDERPRDDFVAIDIEPDCDASDSTFSDIKDRTDFSRSTSNSTGTNGTKDISECPASGVKVTSNLAL</sequence>
<proteinExistence type="predicted"/>
<evidence type="ECO:0000313" key="2">
    <source>
        <dbReference type="EMBL" id="CAE7352228.1"/>
    </source>
</evidence>
<name>A0A812PQM6_SYMPI</name>
<feature type="compositionally biased region" description="Low complexity" evidence="1">
    <location>
        <begin position="232"/>
        <end position="244"/>
    </location>
</feature>
<dbReference type="AlphaFoldDB" id="A0A812PQM6"/>
<evidence type="ECO:0000256" key="1">
    <source>
        <dbReference type="SAM" id="MobiDB-lite"/>
    </source>
</evidence>
<protein>
    <submittedName>
        <fullName evidence="2">Uncharacterized protein</fullName>
    </submittedName>
</protein>
<dbReference type="Proteomes" id="UP000649617">
    <property type="component" value="Unassembled WGS sequence"/>
</dbReference>
<dbReference type="EMBL" id="CAJNIZ010013639">
    <property type="protein sequence ID" value="CAE7352228.1"/>
    <property type="molecule type" value="Genomic_DNA"/>
</dbReference>